<keyword evidence="3" id="KW-0645">Protease</keyword>
<dbReference type="GO" id="GO:0005737">
    <property type="term" value="C:cytoplasm"/>
    <property type="evidence" value="ECO:0007669"/>
    <property type="project" value="TreeGrafter"/>
</dbReference>
<feature type="compositionally biased region" description="Basic and acidic residues" evidence="6">
    <location>
        <begin position="651"/>
        <end position="677"/>
    </location>
</feature>
<reference evidence="8" key="1">
    <citation type="submission" date="2025-08" db="UniProtKB">
        <authorList>
            <consortium name="Ensembl"/>
        </authorList>
    </citation>
    <scope>IDENTIFICATION</scope>
</reference>
<dbReference type="InterPro" id="IPR038765">
    <property type="entry name" value="Papain-like_cys_pep_sf"/>
</dbReference>
<keyword evidence="2" id="KW-0597">Phosphoprotein</keyword>
<evidence type="ECO:0000256" key="2">
    <source>
        <dbReference type="ARBA" id="ARBA00022553"/>
    </source>
</evidence>
<keyword evidence="4" id="KW-0833">Ubl conjugation pathway</keyword>
<evidence type="ECO:0000256" key="6">
    <source>
        <dbReference type="SAM" id="MobiDB-lite"/>
    </source>
</evidence>
<feature type="compositionally biased region" description="Basic and acidic residues" evidence="6">
    <location>
        <begin position="622"/>
        <end position="640"/>
    </location>
</feature>
<feature type="compositionally biased region" description="Basic and acidic residues" evidence="6">
    <location>
        <begin position="123"/>
        <end position="145"/>
    </location>
</feature>
<feature type="region of interest" description="Disordered" evidence="6">
    <location>
        <begin position="110"/>
        <end position="176"/>
    </location>
</feature>
<dbReference type="Ensembl" id="ENSDLAT00005000535.2">
    <property type="protein sequence ID" value="ENSDLAP00005000499.1"/>
    <property type="gene ID" value="ENSDLAG00005000270.2"/>
</dbReference>
<feature type="region of interest" description="Disordered" evidence="6">
    <location>
        <begin position="622"/>
        <end position="683"/>
    </location>
</feature>
<protein>
    <submittedName>
        <fullName evidence="8">Si:dkey-100n23.3</fullName>
    </submittedName>
</protein>
<organism evidence="8 9">
    <name type="scientific">Dicentrarchus labrax</name>
    <name type="common">European seabass</name>
    <name type="synonym">Morone labrax</name>
    <dbReference type="NCBI Taxonomy" id="13489"/>
    <lineage>
        <taxon>Eukaryota</taxon>
        <taxon>Metazoa</taxon>
        <taxon>Chordata</taxon>
        <taxon>Craniata</taxon>
        <taxon>Vertebrata</taxon>
        <taxon>Euteleostomi</taxon>
        <taxon>Actinopterygii</taxon>
        <taxon>Neopterygii</taxon>
        <taxon>Teleostei</taxon>
        <taxon>Neoteleostei</taxon>
        <taxon>Acanthomorphata</taxon>
        <taxon>Eupercaria</taxon>
        <taxon>Moronidae</taxon>
        <taxon>Dicentrarchus</taxon>
    </lineage>
</organism>
<accession>A0A8C4DED8</accession>
<dbReference type="GO" id="GO:0005634">
    <property type="term" value="C:nucleus"/>
    <property type="evidence" value="ECO:0007669"/>
    <property type="project" value="TreeGrafter"/>
</dbReference>
<evidence type="ECO:0000259" key="7">
    <source>
        <dbReference type="PROSITE" id="PS50600"/>
    </source>
</evidence>
<dbReference type="AlphaFoldDB" id="A0A8C4DED8"/>
<dbReference type="Pfam" id="PF02902">
    <property type="entry name" value="Peptidase_C48"/>
    <property type="match status" value="1"/>
</dbReference>
<dbReference type="InterPro" id="IPR003653">
    <property type="entry name" value="Peptidase_C48_C"/>
</dbReference>
<dbReference type="GO" id="GO:0070139">
    <property type="term" value="F:SUMO-specific endopeptidase activity"/>
    <property type="evidence" value="ECO:0007669"/>
    <property type="project" value="TreeGrafter"/>
</dbReference>
<dbReference type="OMA" id="NDDSKCR"/>
<proteinExistence type="inferred from homology"/>
<reference evidence="8" key="2">
    <citation type="submission" date="2025-09" db="UniProtKB">
        <authorList>
            <consortium name="Ensembl"/>
        </authorList>
    </citation>
    <scope>IDENTIFICATION</scope>
</reference>
<comment type="similarity">
    <text evidence="1">Belongs to the peptidase C48 family.</text>
</comment>
<feature type="compositionally biased region" description="Polar residues" evidence="6">
    <location>
        <begin position="146"/>
        <end position="158"/>
    </location>
</feature>
<dbReference type="Proteomes" id="UP000694389">
    <property type="component" value="Unassembled WGS sequence"/>
</dbReference>
<dbReference type="OrthoDB" id="442460at2759"/>
<evidence type="ECO:0000256" key="5">
    <source>
        <dbReference type="ARBA" id="ARBA00022801"/>
    </source>
</evidence>
<dbReference type="GO" id="GO:0016926">
    <property type="term" value="P:protein desumoylation"/>
    <property type="evidence" value="ECO:0007669"/>
    <property type="project" value="TreeGrafter"/>
</dbReference>
<evidence type="ECO:0000256" key="1">
    <source>
        <dbReference type="ARBA" id="ARBA00005234"/>
    </source>
</evidence>
<gene>
    <name evidence="8" type="primary">senp7</name>
</gene>
<dbReference type="Gene3D" id="3.40.395.10">
    <property type="entry name" value="Adenoviral Proteinase, Chain A"/>
    <property type="match status" value="1"/>
</dbReference>
<dbReference type="CTD" id="57337"/>
<dbReference type="PANTHER" id="PTHR46896">
    <property type="entry name" value="SENTRIN-SPECIFIC PROTEASE"/>
    <property type="match status" value="1"/>
</dbReference>
<dbReference type="GeneTree" id="ENSGT00940000157308"/>
<keyword evidence="9" id="KW-1185">Reference proteome</keyword>
<name>A0A8C4DED8_DICLA</name>
<sequence>MMERRRALTIPFTVDKDNLMESPFRIPMTCFSSQCGKFERQQVSWTEIACKRRHRDSQHKNGSVLCDHNHAAMVTLEMARRKPRLILTDILKTEKGKAYMERIKQNCTLGNQQVSSTRRKTGRGREEPLICRDKRSSQRETRNDKINNVTPKHNQKTTSSPSQRSRLRRRLNVDDEVDKEERDIEEVIIGKDHAEDYKFAEVVDCGLSVSWEPAEDRRSSNEFSPAAIKDRWTGSEKEVQNNLKRKRKDAGAQCNGTGSPKRHRESVLRLTGEDGRDGRPALTGFCLEESGEDGDLESLDRSIVQFTVGADDPTEVLVPNISPTLEARDFIVTPRQSQLSSQDSTTKRSPAEPIVLSSDDEESCDVPQHCSPALHTLVTVEEAVIQAQSPKAVAKQQEASHIEDMQVLHVVVEDPPLIPSVDYCVSVAFSALHCGGFQGKSNGDLMMAAKKIIIPLKDTSEQVRVILSIERKELRRYGVWELQDLEAQKLHFKTDQEPSPRAILLFCVSEKAAAAVQQDLLKLGVKQDGPTNTGKVSPFILLTLKEPLEGMEGALLRSLLDLDCIQSLENEKSIVSHDADRVSGLDLIHTPILSVGQCIELIRKSGRDSHLLFLFGLESTEPRLNTDQDGPHSDTDKNTTQKETILEPETATERDTGTPLKPEELEHPSEKKKEEPAPVHTVCHRRTKGSYSVSLCKPDSSWIKYKHQGLAHRLIQFPPPPLKGGITVTMEDLQCLDSGQFLNDVIIDFYLKYLLHKASAAVAERSHIFSSFFYKQLTRRDNASEGGTSDSCQRQRRHQRVKTWTRHVEIFKKDFLFVPVNQEAHWYLVVICFPGLDEPKSEDWNGPNSQTGELQDQVVAKSQNDNNETPPTVNHSDNVDTETGNGQEEPTKDPKPGPVTCTEQTYQKKTVCKRPCILVMDSLKRSLHERVFKLLRDYLESEWEVRRGSSRDFSPDQMQSSHCQVPLQDNSSDCGLYLLQYVESFLKDPVVHFDLPLQLERWFPRQQVRRKRDEIRDLVLNLYRHQNLDSNR</sequence>
<evidence type="ECO:0000313" key="9">
    <source>
        <dbReference type="Proteomes" id="UP000694389"/>
    </source>
</evidence>
<dbReference type="PROSITE" id="PS50600">
    <property type="entry name" value="ULP_PROTEASE"/>
    <property type="match status" value="1"/>
</dbReference>
<evidence type="ECO:0000256" key="4">
    <source>
        <dbReference type="ARBA" id="ARBA00022786"/>
    </source>
</evidence>
<dbReference type="PANTHER" id="PTHR46896:SF2">
    <property type="entry name" value="SENTRIN-SPECIFIC PROTEASE 7"/>
    <property type="match status" value="1"/>
</dbReference>
<feature type="region of interest" description="Disordered" evidence="6">
    <location>
        <begin position="862"/>
        <end position="901"/>
    </location>
</feature>
<evidence type="ECO:0000256" key="3">
    <source>
        <dbReference type="ARBA" id="ARBA00022670"/>
    </source>
</evidence>
<evidence type="ECO:0000313" key="8">
    <source>
        <dbReference type="Ensembl" id="ENSDLAP00005000499.1"/>
    </source>
</evidence>
<dbReference type="SUPFAM" id="SSF54001">
    <property type="entry name" value="Cysteine proteinases"/>
    <property type="match status" value="1"/>
</dbReference>
<feature type="compositionally biased region" description="Polar residues" evidence="6">
    <location>
        <begin position="862"/>
        <end position="888"/>
    </location>
</feature>
<dbReference type="RefSeq" id="XP_051259787.1">
    <property type="nucleotide sequence ID" value="XM_051403827.1"/>
</dbReference>
<feature type="region of interest" description="Disordered" evidence="6">
    <location>
        <begin position="246"/>
        <end position="265"/>
    </location>
</feature>
<dbReference type="GeneID" id="127365588"/>
<feature type="domain" description="Ubiquitin-like protease family profile" evidence="7">
    <location>
        <begin position="726"/>
        <end position="985"/>
    </location>
</feature>
<dbReference type="GO" id="GO:0006508">
    <property type="term" value="P:proteolysis"/>
    <property type="evidence" value="ECO:0007669"/>
    <property type="project" value="UniProtKB-KW"/>
</dbReference>
<keyword evidence="5" id="KW-0378">Hydrolase</keyword>
<dbReference type="InterPro" id="IPR051947">
    <property type="entry name" value="Sentrin-specific_protease"/>
</dbReference>